<evidence type="ECO:0000313" key="1">
    <source>
        <dbReference type="EMBL" id="CBY42103.1"/>
    </source>
</evidence>
<dbReference type="Proteomes" id="UP000011014">
    <property type="component" value="Unassembled WGS sequence"/>
</dbReference>
<organism evidence="1">
    <name type="scientific">Oikopleura dioica</name>
    <name type="common">Tunicate</name>
    <dbReference type="NCBI Taxonomy" id="34765"/>
    <lineage>
        <taxon>Eukaryota</taxon>
        <taxon>Metazoa</taxon>
        <taxon>Chordata</taxon>
        <taxon>Tunicata</taxon>
        <taxon>Appendicularia</taxon>
        <taxon>Copelata</taxon>
        <taxon>Oikopleuridae</taxon>
        <taxon>Oikopleura</taxon>
    </lineage>
</organism>
<name>E4Z325_OIKDI</name>
<dbReference type="EMBL" id="FN656873">
    <property type="protein sequence ID" value="CBY42103.1"/>
    <property type="molecule type" value="Genomic_DNA"/>
</dbReference>
<sequence length="140" mass="16120">RLMSNSDNLKGHYYHTVEAYKVHKMWWENSRPQTSLHYHVQEADRNSWFRFSLCIGKGTAISFIQAKVANFGNDLAEQGWPNRTITGLNSLDELNAQAGDNWYHDTAKGWLHVKLVQSEDRTIGGDILDRTTGDRKNNKN</sequence>
<gene>
    <name evidence="1" type="ORF">GSOID_T00025769001</name>
</gene>
<dbReference type="AlphaFoldDB" id="E4Z325"/>
<reference evidence="1" key="1">
    <citation type="journal article" date="2010" name="Science">
        <title>Plasticity of animal genome architecture unmasked by rapid evolution of a pelagic tunicate.</title>
        <authorList>
            <person name="Denoeud F."/>
            <person name="Henriet S."/>
            <person name="Mungpakdee S."/>
            <person name="Aury J.M."/>
            <person name="Da Silva C."/>
            <person name="Brinkmann H."/>
            <person name="Mikhaleva J."/>
            <person name="Olsen L.C."/>
            <person name="Jubin C."/>
            <person name="Canestro C."/>
            <person name="Bouquet J.M."/>
            <person name="Danks G."/>
            <person name="Poulain J."/>
            <person name="Campsteijn C."/>
            <person name="Adamski M."/>
            <person name="Cross I."/>
            <person name="Yadetie F."/>
            <person name="Muffato M."/>
            <person name="Louis A."/>
            <person name="Butcher S."/>
            <person name="Tsagkogeorga G."/>
            <person name="Konrad A."/>
            <person name="Singh S."/>
            <person name="Jensen M.F."/>
            <person name="Cong E.H."/>
            <person name="Eikeseth-Otteraa H."/>
            <person name="Noel B."/>
            <person name="Anthouard V."/>
            <person name="Porcel B.M."/>
            <person name="Kachouri-Lafond R."/>
            <person name="Nishino A."/>
            <person name="Ugolini M."/>
            <person name="Chourrout P."/>
            <person name="Nishida H."/>
            <person name="Aasland R."/>
            <person name="Huzurbazar S."/>
            <person name="Westhof E."/>
            <person name="Delsuc F."/>
            <person name="Lehrach H."/>
            <person name="Reinhardt R."/>
            <person name="Weissenbach J."/>
            <person name="Roy S.W."/>
            <person name="Artiguenave F."/>
            <person name="Postlethwait J.H."/>
            <person name="Manak J.R."/>
            <person name="Thompson E.M."/>
            <person name="Jaillon O."/>
            <person name="Du Pasquier L."/>
            <person name="Boudinot P."/>
            <person name="Liberles D.A."/>
            <person name="Volff J.N."/>
            <person name="Philippe H."/>
            <person name="Lenhard B."/>
            <person name="Roest Crollius H."/>
            <person name="Wincker P."/>
            <person name="Chourrout D."/>
        </authorList>
    </citation>
    <scope>NUCLEOTIDE SEQUENCE [LARGE SCALE GENOMIC DNA]</scope>
</reference>
<protein>
    <submittedName>
        <fullName evidence="1">Uncharacterized protein</fullName>
    </submittedName>
</protein>
<accession>E4Z325</accession>
<proteinExistence type="predicted"/>
<feature type="non-terminal residue" evidence="1">
    <location>
        <position position="1"/>
    </location>
</feature>